<evidence type="ECO:0000313" key="4">
    <source>
        <dbReference type="Proteomes" id="UP000050795"/>
    </source>
</evidence>
<dbReference type="InterPro" id="IPR034737">
    <property type="entry name" value="TCTP"/>
</dbReference>
<sequence length="185" mass="21218">MRVFKDAITGDEMFSDSHMPRLIDDVIYEVNAKFTTITNSVDSRLIGANPSGEGEGAEEVSDTAERVIDLVHGSRLVSTQFDKQSFRTYLKGYLKNIKERLSRENPERASIFENNVKGYLANVLKNLDDYEYFTGESMNPDGMVVLMNYREDGMTPYFVFFKDGLTEEKYDSRMTDARDEILNKI</sequence>
<dbReference type="Gene3D" id="2.170.150.10">
    <property type="entry name" value="Metal Binding Protein, Guanine Nucleotide Exchange Factor, Chain A"/>
    <property type="match status" value="1"/>
</dbReference>
<organism evidence="4 5">
    <name type="scientific">Trichobilharzia regenti</name>
    <name type="common">Nasal bird schistosome</name>
    <dbReference type="NCBI Taxonomy" id="157069"/>
    <lineage>
        <taxon>Eukaryota</taxon>
        <taxon>Metazoa</taxon>
        <taxon>Spiralia</taxon>
        <taxon>Lophotrochozoa</taxon>
        <taxon>Platyhelminthes</taxon>
        <taxon>Trematoda</taxon>
        <taxon>Digenea</taxon>
        <taxon>Strigeidida</taxon>
        <taxon>Schistosomatoidea</taxon>
        <taxon>Schistosomatidae</taxon>
        <taxon>Trichobilharzia</taxon>
    </lineage>
</organism>
<dbReference type="InterPro" id="IPR018103">
    <property type="entry name" value="Translation_control_tumour_CS"/>
</dbReference>
<dbReference type="FunFam" id="2.170.150.10:FF:000002">
    <property type="entry name" value="Translationally-controlled tumor protein homolog"/>
    <property type="match status" value="1"/>
</dbReference>
<dbReference type="PROSITE" id="PS01002">
    <property type="entry name" value="TCTP_1"/>
    <property type="match status" value="1"/>
</dbReference>
<reference evidence="5" key="2">
    <citation type="submission" date="2023-11" db="UniProtKB">
        <authorList>
            <consortium name="WormBaseParasite"/>
        </authorList>
    </citation>
    <scope>IDENTIFICATION</scope>
</reference>
<dbReference type="InterPro" id="IPR018105">
    <property type="entry name" value="Translational_control_tumour_p"/>
</dbReference>
<dbReference type="PANTHER" id="PTHR11991">
    <property type="entry name" value="TRANSLATIONALLY CONTROLLED TUMOR PROTEIN-RELATED"/>
    <property type="match status" value="1"/>
</dbReference>
<reference evidence="4" key="1">
    <citation type="submission" date="2022-06" db="EMBL/GenBank/DDBJ databases">
        <authorList>
            <person name="Berger JAMES D."/>
            <person name="Berger JAMES D."/>
        </authorList>
    </citation>
    <scope>NUCLEOTIDE SEQUENCE [LARGE SCALE GENOMIC DNA]</scope>
</reference>
<dbReference type="GO" id="GO:0005737">
    <property type="term" value="C:cytoplasm"/>
    <property type="evidence" value="ECO:0007669"/>
    <property type="project" value="TreeGrafter"/>
</dbReference>
<dbReference type="InterPro" id="IPR011323">
    <property type="entry name" value="Mss4/transl-control_tumour"/>
</dbReference>
<dbReference type="AlphaFoldDB" id="A0AA85JBJ8"/>
<dbReference type="Pfam" id="PF00838">
    <property type="entry name" value="TCTP"/>
    <property type="match status" value="1"/>
</dbReference>
<dbReference type="PROSITE" id="PS51797">
    <property type="entry name" value="TCTP_3"/>
    <property type="match status" value="1"/>
</dbReference>
<dbReference type="WBParaSite" id="TREG1_21830.1">
    <property type="protein sequence ID" value="TREG1_21830.1"/>
    <property type="gene ID" value="TREG1_21830"/>
</dbReference>
<dbReference type="GO" id="GO:0005509">
    <property type="term" value="F:calcium ion binding"/>
    <property type="evidence" value="ECO:0007669"/>
    <property type="project" value="TreeGrafter"/>
</dbReference>
<evidence type="ECO:0000256" key="2">
    <source>
        <dbReference type="PROSITE-ProRule" id="PRU01133"/>
    </source>
</evidence>
<name>A0AA85JBJ8_TRIRE</name>
<protein>
    <recommendedName>
        <fullName evidence="1">Translationally-controlled tumor protein homolog</fullName>
    </recommendedName>
</protein>
<comment type="similarity">
    <text evidence="2">Belongs to the TCTP family.</text>
</comment>
<feature type="domain" description="TCTP" evidence="3">
    <location>
        <begin position="1"/>
        <end position="170"/>
    </location>
</feature>
<dbReference type="PANTHER" id="PTHR11991:SF0">
    <property type="entry name" value="TRANSLATIONALLY-CONTROLLED TUMOR PROTEIN"/>
    <property type="match status" value="1"/>
</dbReference>
<dbReference type="Proteomes" id="UP000050795">
    <property type="component" value="Unassembled WGS sequence"/>
</dbReference>
<dbReference type="InterPro" id="IPR011057">
    <property type="entry name" value="Mss4-like_sf"/>
</dbReference>
<keyword evidence="4" id="KW-1185">Reference proteome</keyword>
<evidence type="ECO:0000313" key="5">
    <source>
        <dbReference type="WBParaSite" id="TREG1_21830.1"/>
    </source>
</evidence>
<dbReference type="SUPFAM" id="SSF51316">
    <property type="entry name" value="Mss4-like"/>
    <property type="match status" value="1"/>
</dbReference>
<evidence type="ECO:0000256" key="1">
    <source>
        <dbReference type="ARBA" id="ARBA00014759"/>
    </source>
</evidence>
<accession>A0AA85JBJ8</accession>
<proteinExistence type="inferred from homology"/>
<evidence type="ECO:0000259" key="3">
    <source>
        <dbReference type="PROSITE" id="PS51797"/>
    </source>
</evidence>
<dbReference type="PRINTS" id="PR01653">
    <property type="entry name" value="TCTPROTEIN"/>
</dbReference>